<name>A0A8C6VXJ9_NOTFU</name>
<reference evidence="1" key="2">
    <citation type="submission" date="2025-08" db="UniProtKB">
        <authorList>
            <consortium name="Ensembl"/>
        </authorList>
    </citation>
    <scope>IDENTIFICATION</scope>
</reference>
<dbReference type="Gene3D" id="1.20.1250.10">
    <property type="match status" value="1"/>
</dbReference>
<sequence>MISAFDSCSEFTSIVKPALRKLHRDMSKCVRSLGGKHEKVMKDEIKTVDQWKEAFLCHYVLDRVFSFSILAARVFAVGHPAHHDEGSSQKCW</sequence>
<dbReference type="AlphaFoldDB" id="A0A8C6VXJ9"/>
<protein>
    <submittedName>
        <fullName evidence="1">Uncharacterized protein</fullName>
    </submittedName>
</protein>
<dbReference type="InterPro" id="IPR009079">
    <property type="entry name" value="4_helix_cytokine-like_core"/>
</dbReference>
<keyword evidence="2" id="KW-1185">Reference proteome</keyword>
<evidence type="ECO:0000313" key="1">
    <source>
        <dbReference type="Ensembl" id="ENSNFUP00015047640.1"/>
    </source>
</evidence>
<accession>A0A8C6VXJ9</accession>
<organism evidence="1 2">
    <name type="scientific">Nothobranchius furzeri</name>
    <name type="common">Turquoise killifish</name>
    <dbReference type="NCBI Taxonomy" id="105023"/>
    <lineage>
        <taxon>Eukaryota</taxon>
        <taxon>Metazoa</taxon>
        <taxon>Chordata</taxon>
        <taxon>Craniata</taxon>
        <taxon>Vertebrata</taxon>
        <taxon>Euteleostomi</taxon>
        <taxon>Actinopterygii</taxon>
        <taxon>Neopterygii</taxon>
        <taxon>Teleostei</taxon>
        <taxon>Neoteleostei</taxon>
        <taxon>Acanthomorphata</taxon>
        <taxon>Ovalentaria</taxon>
        <taxon>Atherinomorphae</taxon>
        <taxon>Cyprinodontiformes</taxon>
        <taxon>Nothobranchiidae</taxon>
        <taxon>Nothobranchius</taxon>
    </lineage>
</organism>
<dbReference type="Ensembl" id="ENSNFUT00015049717.1">
    <property type="protein sequence ID" value="ENSNFUP00015047640.1"/>
    <property type="gene ID" value="ENSNFUG00015022502.1"/>
</dbReference>
<reference evidence="1" key="3">
    <citation type="submission" date="2025-09" db="UniProtKB">
        <authorList>
            <consortium name="Ensembl"/>
        </authorList>
    </citation>
    <scope>IDENTIFICATION</scope>
</reference>
<reference evidence="1" key="1">
    <citation type="submission" date="2014-08" db="EMBL/GenBank/DDBJ databases">
        <authorList>
            <person name="Senf B."/>
            <person name="Petzold A."/>
            <person name="Downie B.R."/>
            <person name="Koch P."/>
            <person name="Platzer M."/>
        </authorList>
    </citation>
    <scope>NUCLEOTIDE SEQUENCE [LARGE SCALE GENOMIC DNA]</scope>
    <source>
        <strain evidence="1">GRZ</strain>
    </source>
</reference>
<proteinExistence type="predicted"/>
<dbReference type="Proteomes" id="UP000694548">
    <property type="component" value="Chromosome sgr15"/>
</dbReference>
<evidence type="ECO:0000313" key="2">
    <source>
        <dbReference type="Proteomes" id="UP000694548"/>
    </source>
</evidence>
<dbReference type="GeneTree" id="ENSGT00940000176879"/>